<name>W7YZH6_9BACL</name>
<dbReference type="STRING" id="1236976.JCM16418_1807"/>
<evidence type="ECO:0000256" key="4">
    <source>
        <dbReference type="SAM" id="SignalP"/>
    </source>
</evidence>
<dbReference type="InterPro" id="IPR028203">
    <property type="entry name" value="PSII_CF48-like_dom"/>
</dbReference>
<dbReference type="PANTHER" id="PTHR47199:SF2">
    <property type="entry name" value="PHOTOSYSTEM II STABILITY_ASSEMBLY FACTOR HCF136, CHLOROPLASTIC"/>
    <property type="match status" value="1"/>
</dbReference>
<keyword evidence="2" id="KW-0677">Repeat</keyword>
<evidence type="ECO:0000256" key="1">
    <source>
        <dbReference type="ARBA" id="ARBA00022531"/>
    </source>
</evidence>
<evidence type="ECO:0000259" key="5">
    <source>
        <dbReference type="Pfam" id="PF14870"/>
    </source>
</evidence>
<dbReference type="Gene3D" id="2.130.10.10">
    <property type="entry name" value="YVTN repeat-like/Quinoprotein amine dehydrogenase"/>
    <property type="match status" value="2"/>
</dbReference>
<dbReference type="RefSeq" id="WP_036647516.1">
    <property type="nucleotide sequence ID" value="NZ_BAVZ01000004.1"/>
</dbReference>
<evidence type="ECO:0000256" key="3">
    <source>
        <dbReference type="ARBA" id="ARBA00023276"/>
    </source>
</evidence>
<dbReference type="PROSITE" id="PS51257">
    <property type="entry name" value="PROKAR_LIPOPROTEIN"/>
    <property type="match status" value="1"/>
</dbReference>
<accession>W7YZH6</accession>
<dbReference type="eggNOG" id="COG4447">
    <property type="taxonomic scope" value="Bacteria"/>
</dbReference>
<dbReference type="Proteomes" id="UP000019364">
    <property type="component" value="Unassembled WGS sequence"/>
</dbReference>
<keyword evidence="8" id="KW-1185">Reference proteome</keyword>
<reference evidence="7 8" key="1">
    <citation type="journal article" date="2014" name="Genome Announc.">
        <title>Draft Genome Sequence of Paenibacillus pini JCM 16418T, Isolated from the Rhizosphere of Pine Tree.</title>
        <authorList>
            <person name="Yuki M."/>
            <person name="Oshima K."/>
            <person name="Suda W."/>
            <person name="Oshida Y."/>
            <person name="Kitamura K."/>
            <person name="Iida Y."/>
            <person name="Hattori M."/>
            <person name="Ohkuma M."/>
        </authorList>
    </citation>
    <scope>NUCLEOTIDE SEQUENCE [LARGE SCALE GENOMIC DNA]</scope>
    <source>
        <strain evidence="7 8">JCM 16418</strain>
    </source>
</reference>
<dbReference type="GO" id="GO:0015979">
    <property type="term" value="P:photosynthesis"/>
    <property type="evidence" value="ECO:0007669"/>
    <property type="project" value="UniProtKB-KW"/>
</dbReference>
<keyword evidence="3" id="KW-0604">Photosystem II</keyword>
<dbReference type="Pfam" id="PF15902">
    <property type="entry name" value="Sortilin-Vps10"/>
    <property type="match status" value="1"/>
</dbReference>
<dbReference type="AlphaFoldDB" id="W7YZH6"/>
<dbReference type="SUPFAM" id="SSF50939">
    <property type="entry name" value="Sialidases"/>
    <property type="match status" value="1"/>
</dbReference>
<feature type="chain" id="PRO_5039658612" description="Photosynthesis system II assembly factor Ycf48/Hcf136-like domain-containing protein" evidence="4">
    <location>
        <begin position="25"/>
        <end position="702"/>
    </location>
</feature>
<dbReference type="Pfam" id="PF14870">
    <property type="entry name" value="PSII_BNR"/>
    <property type="match status" value="1"/>
</dbReference>
<keyword evidence="1" id="KW-0602">Photosynthesis</keyword>
<evidence type="ECO:0000256" key="2">
    <source>
        <dbReference type="ARBA" id="ARBA00022737"/>
    </source>
</evidence>
<dbReference type="SUPFAM" id="SSF110296">
    <property type="entry name" value="Oligoxyloglucan reducing end-specific cellobiohydrolase"/>
    <property type="match status" value="1"/>
</dbReference>
<gene>
    <name evidence="7" type="ORF">JCM16418_1807</name>
</gene>
<dbReference type="GO" id="GO:0009523">
    <property type="term" value="C:photosystem II"/>
    <property type="evidence" value="ECO:0007669"/>
    <property type="project" value="UniProtKB-KW"/>
</dbReference>
<feature type="domain" description="Photosynthesis system II assembly factor Ycf48/Hcf136-like" evidence="5">
    <location>
        <begin position="174"/>
        <end position="325"/>
    </location>
</feature>
<dbReference type="PANTHER" id="PTHR47199">
    <property type="entry name" value="PHOTOSYSTEM II STABILITY/ASSEMBLY FACTOR HCF136, CHLOROPLASTIC"/>
    <property type="match status" value="1"/>
</dbReference>
<dbReference type="InterPro" id="IPR015943">
    <property type="entry name" value="WD40/YVTN_repeat-like_dom_sf"/>
</dbReference>
<feature type="domain" description="Sortilin N-terminal" evidence="6">
    <location>
        <begin position="400"/>
        <end position="602"/>
    </location>
</feature>
<dbReference type="OrthoDB" id="501835at2"/>
<feature type="signal peptide" evidence="4">
    <location>
        <begin position="1"/>
        <end position="24"/>
    </location>
</feature>
<evidence type="ECO:0000313" key="7">
    <source>
        <dbReference type="EMBL" id="GAF07779.1"/>
    </source>
</evidence>
<dbReference type="InterPro" id="IPR031778">
    <property type="entry name" value="Sortilin_N"/>
</dbReference>
<evidence type="ECO:0008006" key="9">
    <source>
        <dbReference type="Google" id="ProtNLM"/>
    </source>
</evidence>
<evidence type="ECO:0000313" key="8">
    <source>
        <dbReference type="Proteomes" id="UP000019364"/>
    </source>
</evidence>
<dbReference type="InterPro" id="IPR036278">
    <property type="entry name" value="Sialidase_sf"/>
</dbReference>
<proteinExistence type="predicted"/>
<dbReference type="EMBL" id="BAVZ01000004">
    <property type="protein sequence ID" value="GAF07779.1"/>
    <property type="molecule type" value="Genomic_DNA"/>
</dbReference>
<evidence type="ECO:0000259" key="6">
    <source>
        <dbReference type="Pfam" id="PF15902"/>
    </source>
</evidence>
<organism evidence="7 8">
    <name type="scientific">Paenibacillus pini JCM 16418</name>
    <dbReference type="NCBI Taxonomy" id="1236976"/>
    <lineage>
        <taxon>Bacteria</taxon>
        <taxon>Bacillati</taxon>
        <taxon>Bacillota</taxon>
        <taxon>Bacilli</taxon>
        <taxon>Bacillales</taxon>
        <taxon>Paenibacillaceae</taxon>
        <taxon>Paenibacillus</taxon>
    </lineage>
</organism>
<keyword evidence="4" id="KW-0732">Signal</keyword>
<sequence>MNLLTRYRFLTLAVIVLSATMLLSGCNSETKQTTRIETNKTHHVSRLLQTDLIAANGNGADTDLSITVGPRIVIKQELGRISIPYMDFVTEQTGWAVKSGVDHKLTLLQTKDGGSHWAEKQLPGWRVQGLKFISQTTGWVLVDDDCKSNNKGTVICAKEKLLHTKDAGKTWITQWENAASNVSNQDWNTKTIQFPDQNHGFVFVHKQMLLTNDGGQHWKKVNFDNTQFKPSHMSFPQSNTGYVTGVTEGSHPKLLVFKTTDRGVHWKKQFVLSESGEVWSSLGIDFSDVNTGWLLTNQEGMLSGDLYLTTDGGKHWSKQSKQRTGRPRPTSLDLIDANRGFISLDPGAGPIEGGIWSTNDGGKSLNNIAENKGWGIHELQAFNKDSIWAAGNGFNSSDYLMHSADGGKTWGQSYPPLHPVNHIIMSDKLHGYGIGIQSSQQQLLQTNDGGKTWSALTSLNGYSQLHNISFIDPNHGWMIVTKQGPTHHLTQNLVTSDGGRTWTPVSTDMDQGMSSGFNSMYLNFLDHNNGVSAEFQGSGLRIIQTKDGGISWQESFKDPKLTSIQGFTMLSLTEGWYTTYGSERKKEQINIFHMKDGKHWNKVGSIPGYDWNTKALSFPDTKHGWLLLARWVAGVDTLGSEQYRLLSTKDGGKTWISQDFTESLYLENNVQMTFTDDMNGFLTSPASMLQTEDGGLIWTVLQ</sequence>
<comment type="caution">
    <text evidence="7">The sequence shown here is derived from an EMBL/GenBank/DDBJ whole genome shotgun (WGS) entry which is preliminary data.</text>
</comment>
<protein>
    <recommendedName>
        <fullName evidence="9">Photosynthesis system II assembly factor Ycf48/Hcf136-like domain-containing protein</fullName>
    </recommendedName>
</protein>